<keyword evidence="5 6" id="KW-0472">Membrane</keyword>
<evidence type="ECO:0000313" key="8">
    <source>
        <dbReference type="Proteomes" id="UP000244162"/>
    </source>
</evidence>
<dbReference type="Gene3D" id="1.10.357.140">
    <property type="entry name" value="UbiA prenyltransferase"/>
    <property type="match status" value="1"/>
</dbReference>
<evidence type="ECO:0000313" key="7">
    <source>
        <dbReference type="EMBL" id="PTQ13038.1"/>
    </source>
</evidence>
<reference evidence="7 8" key="1">
    <citation type="submission" date="2017-09" db="EMBL/GenBank/DDBJ databases">
        <title>Sphingomonas panjinensis sp.nov., isolated from oil-contaminated soil.</title>
        <authorList>
            <person name="Wang L."/>
            <person name="Chen L."/>
        </authorList>
    </citation>
    <scope>NUCLEOTIDE SEQUENCE [LARGE SCALE GENOMIC DNA]</scope>
    <source>
        <strain evidence="7 8">FW-11</strain>
    </source>
</reference>
<gene>
    <name evidence="7" type="ORF">CLG96_02545</name>
</gene>
<keyword evidence="2" id="KW-1003">Cell membrane</keyword>
<evidence type="ECO:0000256" key="6">
    <source>
        <dbReference type="SAM" id="Phobius"/>
    </source>
</evidence>
<dbReference type="Pfam" id="PF01040">
    <property type="entry name" value="UbiA"/>
    <property type="match status" value="1"/>
</dbReference>
<feature type="transmembrane region" description="Helical" evidence="6">
    <location>
        <begin position="195"/>
        <end position="213"/>
    </location>
</feature>
<keyword evidence="4 6" id="KW-1133">Transmembrane helix</keyword>
<evidence type="ECO:0000256" key="5">
    <source>
        <dbReference type="ARBA" id="ARBA00023136"/>
    </source>
</evidence>
<accession>A0A2T5G1N6</accession>
<feature type="transmembrane region" description="Helical" evidence="6">
    <location>
        <begin position="165"/>
        <end position="183"/>
    </location>
</feature>
<dbReference type="AlphaFoldDB" id="A0A2T5G1N6"/>
<evidence type="ECO:0000256" key="4">
    <source>
        <dbReference type="ARBA" id="ARBA00022989"/>
    </source>
</evidence>
<feature type="transmembrane region" description="Helical" evidence="6">
    <location>
        <begin position="219"/>
        <end position="237"/>
    </location>
</feature>
<evidence type="ECO:0008006" key="9">
    <source>
        <dbReference type="Google" id="ProtNLM"/>
    </source>
</evidence>
<feature type="transmembrane region" description="Helical" evidence="6">
    <location>
        <begin position="20"/>
        <end position="41"/>
    </location>
</feature>
<feature type="transmembrane region" description="Helical" evidence="6">
    <location>
        <begin position="249"/>
        <end position="282"/>
    </location>
</feature>
<dbReference type="OrthoDB" id="8559716at2"/>
<sequence>MGASTTFLIRPRAAMLLGRVSNLPTIFSNAMAGFALAGGDFARTEDLAALAAAALALLLFYVGGMYLNDAFDAAVDARERPMRPIPRGDASRGAVFVAGSALLLAAMWIAARNGAGPEGLALATAILLYDMLHKRTAFAPLIMGLCRLLCYVLAARIAGAVPGPALLFGAFGLFCHVVGLTYAARQEAHDRLGSAWPLAVLALPLGWAFWSAWGDGTALILWLCLLAATALGLSRLMRRAAGDVPRAVALLIAAISLFDAVLIAATGATAAAIVAALCYPATLLLQRLVPGT</sequence>
<keyword evidence="8" id="KW-1185">Reference proteome</keyword>
<keyword evidence="3 6" id="KW-0812">Transmembrane</keyword>
<evidence type="ECO:0000256" key="2">
    <source>
        <dbReference type="ARBA" id="ARBA00022475"/>
    </source>
</evidence>
<evidence type="ECO:0000256" key="1">
    <source>
        <dbReference type="ARBA" id="ARBA00004141"/>
    </source>
</evidence>
<dbReference type="InterPro" id="IPR000537">
    <property type="entry name" value="UbiA_prenyltransferase"/>
</dbReference>
<comment type="caution">
    <text evidence="7">The sequence shown here is derived from an EMBL/GenBank/DDBJ whole genome shotgun (WGS) entry which is preliminary data.</text>
</comment>
<protein>
    <recommendedName>
        <fullName evidence="9">Prenyltransferase</fullName>
    </recommendedName>
</protein>
<dbReference type="GO" id="GO:0016765">
    <property type="term" value="F:transferase activity, transferring alkyl or aryl (other than methyl) groups"/>
    <property type="evidence" value="ECO:0007669"/>
    <property type="project" value="InterPro"/>
</dbReference>
<dbReference type="GO" id="GO:0016020">
    <property type="term" value="C:membrane"/>
    <property type="evidence" value="ECO:0007669"/>
    <property type="project" value="UniProtKB-SubCell"/>
</dbReference>
<name>A0A2T5G1N6_9SPHN</name>
<comment type="subcellular location">
    <subcellularLocation>
        <location evidence="1">Membrane</location>
        <topology evidence="1">Multi-pass membrane protein</topology>
    </subcellularLocation>
</comment>
<feature type="transmembrane region" description="Helical" evidence="6">
    <location>
        <begin position="89"/>
        <end position="109"/>
    </location>
</feature>
<proteinExistence type="predicted"/>
<organism evidence="7 8">
    <name type="scientific">Sphingomonas oleivorans</name>
    <dbReference type="NCBI Taxonomy" id="1735121"/>
    <lineage>
        <taxon>Bacteria</taxon>
        <taxon>Pseudomonadati</taxon>
        <taxon>Pseudomonadota</taxon>
        <taxon>Alphaproteobacteria</taxon>
        <taxon>Sphingomonadales</taxon>
        <taxon>Sphingomonadaceae</taxon>
        <taxon>Sphingomonas</taxon>
    </lineage>
</organism>
<dbReference type="RefSeq" id="WP_107966273.1">
    <property type="nucleotide sequence ID" value="NZ_NWBU01000004.1"/>
</dbReference>
<dbReference type="EMBL" id="NWBU01000004">
    <property type="protein sequence ID" value="PTQ13038.1"/>
    <property type="molecule type" value="Genomic_DNA"/>
</dbReference>
<feature type="transmembrane region" description="Helical" evidence="6">
    <location>
        <begin position="47"/>
        <end position="68"/>
    </location>
</feature>
<dbReference type="CDD" id="cd13964">
    <property type="entry name" value="PT_UbiA_1"/>
    <property type="match status" value="1"/>
</dbReference>
<evidence type="ECO:0000256" key="3">
    <source>
        <dbReference type="ARBA" id="ARBA00022692"/>
    </source>
</evidence>
<dbReference type="Proteomes" id="UP000244162">
    <property type="component" value="Unassembled WGS sequence"/>
</dbReference>
<dbReference type="InterPro" id="IPR044878">
    <property type="entry name" value="UbiA_sf"/>
</dbReference>